<protein>
    <submittedName>
        <fullName evidence="2">Uncharacterized protein</fullName>
    </submittedName>
</protein>
<dbReference type="EMBL" id="LLXJ01000464">
    <property type="protein sequence ID" value="PKC09406.1"/>
    <property type="molecule type" value="Genomic_DNA"/>
</dbReference>
<dbReference type="Proteomes" id="UP000232722">
    <property type="component" value="Unassembled WGS sequence"/>
</dbReference>
<organism evidence="2 3">
    <name type="scientific">Rhizophagus irregularis</name>
    <dbReference type="NCBI Taxonomy" id="588596"/>
    <lineage>
        <taxon>Eukaryota</taxon>
        <taxon>Fungi</taxon>
        <taxon>Fungi incertae sedis</taxon>
        <taxon>Mucoromycota</taxon>
        <taxon>Glomeromycotina</taxon>
        <taxon>Glomeromycetes</taxon>
        <taxon>Glomerales</taxon>
        <taxon>Glomeraceae</taxon>
        <taxon>Rhizophagus</taxon>
    </lineage>
</organism>
<dbReference type="VEuPathDB" id="FungiDB:FUN_024264"/>
<accession>A0A2N0PRI5</accession>
<keyword evidence="1" id="KW-0812">Transmembrane</keyword>
<evidence type="ECO:0000256" key="1">
    <source>
        <dbReference type="SAM" id="Phobius"/>
    </source>
</evidence>
<dbReference type="VEuPathDB" id="FungiDB:RhiirA1_474090"/>
<dbReference type="VEuPathDB" id="FungiDB:FUN_002205"/>
<dbReference type="VEuPathDB" id="FungiDB:RhiirA1_476402"/>
<proteinExistence type="predicted"/>
<dbReference type="AlphaFoldDB" id="A0A2N0PRI5"/>
<evidence type="ECO:0000313" key="2">
    <source>
        <dbReference type="EMBL" id="PKC09406.1"/>
    </source>
</evidence>
<keyword evidence="1" id="KW-1133">Transmembrane helix</keyword>
<evidence type="ECO:0000313" key="3">
    <source>
        <dbReference type="Proteomes" id="UP000232722"/>
    </source>
</evidence>
<reference evidence="2 3" key="2">
    <citation type="submission" date="2017-09" db="EMBL/GenBank/DDBJ databases">
        <title>Extensive intraspecific genome diversity in a model arbuscular mycorrhizal fungus.</title>
        <authorList>
            <person name="Chen E.C."/>
            <person name="Morin E."/>
            <person name="Beaudet D."/>
            <person name="Noel J."/>
            <person name="Ndikumana S."/>
            <person name="Charron P."/>
            <person name="St-Onge C."/>
            <person name="Giorgi J."/>
            <person name="Grigoriev I.V."/>
            <person name="Roux C."/>
            <person name="Martin F.M."/>
            <person name="Corradi N."/>
        </authorList>
    </citation>
    <scope>NUCLEOTIDE SEQUENCE [LARGE SCALE GENOMIC DNA]</scope>
    <source>
        <strain evidence="2 3">A5</strain>
    </source>
</reference>
<dbReference type="VEuPathDB" id="FungiDB:FUN_024250"/>
<name>A0A2N0PRI5_9GLOM</name>
<feature type="transmembrane region" description="Helical" evidence="1">
    <location>
        <begin position="493"/>
        <end position="512"/>
    </location>
</feature>
<gene>
    <name evidence="2" type="ORF">RhiirA5_375494</name>
</gene>
<comment type="caution">
    <text evidence="2">The sequence shown here is derived from an EMBL/GenBank/DDBJ whole genome shotgun (WGS) entry which is preliminary data.</text>
</comment>
<sequence>MKAAIAERNSNFYEDKGKFIRSSLNREKRSIVLDRVLITDIPGNPQLLVAPDDIHKAAIKHFQNVVGFSQSPFKTLHGLPDRWKSHYTPISSIDPDIYLMVMAPVTEEELLAVINNSPHHKVPDYTFLKLMPDEACPLVSLSSNLAVLETRSWLKSALWCLSQVVDLFYNFPFTWNDLKHMGLVAATGKTPSWFRIIISLSSLTSLLPKRMRLIDITPSLSTLVGKFVDTINTSSYIRLRNKYYWIAGIDSSNSLIFGRVFYTFDDDSGTRVVYFSHWILTMHNQMQITPCPGCSLSPLALKTVGGKLIHRSCLSVLPSYRCLQLFQMTVHVDISQQIINLKLSPFILCSYFRFLSGFSELYVPDRYIALAQLPLLHCDSSPAYYPILLRQTLYPNNAVTKTSVFTQFRLKLWFDELPIMYKLSQRFPGLYADNSLCPICGTFMKTLEYLFICSPSYLDVEDDNPVLLNHKDVTTDLIERFLVKLATKASSHVIFRGALFAALVLIINLYLLTPIISRIYLKLQHEIYHGLWRSRCKIKVTKDTAKGILPSTLRSYKGPSVQPFCFSAPPIALSQADEPLSPLQASEWSSLGIKWLHSSLTQRLSWFHHLLGFLKSRTVLIWNNILAGCKIG</sequence>
<keyword evidence="1" id="KW-0472">Membrane</keyword>
<reference evidence="2 3" key="1">
    <citation type="submission" date="2016-04" db="EMBL/GenBank/DDBJ databases">
        <title>Genome analyses suggest a sexual origin of heterokaryosis in a supposedly ancient asexual fungus.</title>
        <authorList>
            <person name="Ropars J."/>
            <person name="Sedzielewska K."/>
            <person name="Noel J."/>
            <person name="Charron P."/>
            <person name="Farinelli L."/>
            <person name="Marton T."/>
            <person name="Kruger M."/>
            <person name="Pelin A."/>
            <person name="Brachmann A."/>
            <person name="Corradi N."/>
        </authorList>
    </citation>
    <scope>NUCLEOTIDE SEQUENCE [LARGE SCALE GENOMIC DNA]</scope>
    <source>
        <strain evidence="2 3">A5</strain>
    </source>
</reference>